<proteinExistence type="predicted"/>
<dbReference type="InterPro" id="IPR007069">
    <property type="entry name" value="Transposase_32"/>
</dbReference>
<keyword evidence="3" id="KW-1185">Reference proteome</keyword>
<dbReference type="Proteomes" id="UP000198304">
    <property type="component" value="Unassembled WGS sequence"/>
</dbReference>
<dbReference type="EMBL" id="FZOJ01000063">
    <property type="protein sequence ID" value="SNT25509.1"/>
    <property type="molecule type" value="Genomic_DNA"/>
</dbReference>
<evidence type="ECO:0000313" key="2">
    <source>
        <dbReference type="EMBL" id="SNT25509.1"/>
    </source>
</evidence>
<dbReference type="GO" id="GO:0003677">
    <property type="term" value="F:DNA binding"/>
    <property type="evidence" value="ECO:0007669"/>
    <property type="project" value="InterPro"/>
</dbReference>
<dbReference type="AlphaFoldDB" id="A0A239L746"/>
<gene>
    <name evidence="2" type="ORF">SAMN05446037_106313</name>
</gene>
<sequence>MESVWEERYQSKYGFWRPYITNVIYRYLDCGDPHFGFARVKCGDCSQYLKESVSVDDPIPGAVIAVQTFGEFLNFNPHLHIIASDGCFYNNSEFMVGIEPNA</sequence>
<accession>A0A239L746</accession>
<name>A0A239L746_9FIRM</name>
<dbReference type="GO" id="GO:0004803">
    <property type="term" value="F:transposase activity"/>
    <property type="evidence" value="ECO:0007669"/>
    <property type="project" value="InterPro"/>
</dbReference>
<feature type="non-terminal residue" evidence="2">
    <location>
        <position position="102"/>
    </location>
</feature>
<organism evidence="2 3">
    <name type="scientific">Anaerovirgula multivorans</name>
    <dbReference type="NCBI Taxonomy" id="312168"/>
    <lineage>
        <taxon>Bacteria</taxon>
        <taxon>Bacillati</taxon>
        <taxon>Bacillota</taxon>
        <taxon>Clostridia</taxon>
        <taxon>Peptostreptococcales</taxon>
        <taxon>Natronincolaceae</taxon>
        <taxon>Anaerovirgula</taxon>
    </lineage>
</organism>
<dbReference type="GO" id="GO:0006313">
    <property type="term" value="P:DNA transposition"/>
    <property type="evidence" value="ECO:0007669"/>
    <property type="project" value="InterPro"/>
</dbReference>
<evidence type="ECO:0000313" key="3">
    <source>
        <dbReference type="Proteomes" id="UP000198304"/>
    </source>
</evidence>
<evidence type="ECO:0000259" key="1">
    <source>
        <dbReference type="Pfam" id="PF04986"/>
    </source>
</evidence>
<dbReference type="Pfam" id="PF04986">
    <property type="entry name" value="Y2_Tnp"/>
    <property type="match status" value="1"/>
</dbReference>
<reference evidence="2 3" key="1">
    <citation type="submission" date="2017-06" db="EMBL/GenBank/DDBJ databases">
        <authorList>
            <person name="Kim H.J."/>
            <person name="Triplett B.A."/>
        </authorList>
    </citation>
    <scope>NUCLEOTIDE SEQUENCE [LARGE SCALE GENOMIC DNA]</scope>
    <source>
        <strain evidence="2 3">SCA</strain>
    </source>
</reference>
<feature type="domain" description="Transposase IS801/IS1294" evidence="1">
    <location>
        <begin position="61"/>
        <end position="91"/>
    </location>
</feature>
<protein>
    <submittedName>
        <fullName evidence="2">Putative transposase</fullName>
    </submittedName>
</protein>